<comment type="catalytic activity">
    <reaction evidence="1">
        <text>[protein]-peptidylproline (omega=180) = [protein]-peptidylproline (omega=0)</text>
        <dbReference type="Rhea" id="RHEA:16237"/>
        <dbReference type="Rhea" id="RHEA-COMP:10747"/>
        <dbReference type="Rhea" id="RHEA-COMP:10748"/>
        <dbReference type="ChEBI" id="CHEBI:83833"/>
        <dbReference type="ChEBI" id="CHEBI:83834"/>
        <dbReference type="EC" id="5.2.1.8"/>
    </reaction>
</comment>
<keyword evidence="5" id="KW-0697">Rotamase</keyword>
<name>A0ABQ9Y4H7_9EUKA</name>
<dbReference type="GO" id="GO:0003755">
    <property type="term" value="F:peptidyl-prolyl cis-trans isomerase activity"/>
    <property type="evidence" value="ECO:0007669"/>
    <property type="project" value="UniProtKB-EC"/>
</dbReference>
<dbReference type="Gene3D" id="3.30.70.330">
    <property type="match status" value="1"/>
</dbReference>
<dbReference type="Pfam" id="PF00160">
    <property type="entry name" value="Pro_isomerase"/>
    <property type="match status" value="1"/>
</dbReference>
<organism evidence="12 13">
    <name type="scientific">Blattamonas nauphoetae</name>
    <dbReference type="NCBI Taxonomy" id="2049346"/>
    <lineage>
        <taxon>Eukaryota</taxon>
        <taxon>Metamonada</taxon>
        <taxon>Preaxostyla</taxon>
        <taxon>Oxymonadida</taxon>
        <taxon>Blattamonas</taxon>
    </lineage>
</organism>
<dbReference type="PROSITE" id="PS50102">
    <property type="entry name" value="RRM"/>
    <property type="match status" value="1"/>
</dbReference>
<evidence type="ECO:0000259" key="11">
    <source>
        <dbReference type="PROSITE" id="PS50102"/>
    </source>
</evidence>
<evidence type="ECO:0000256" key="6">
    <source>
        <dbReference type="ARBA" id="ARBA00023235"/>
    </source>
</evidence>
<feature type="compositionally biased region" description="Polar residues" evidence="9">
    <location>
        <begin position="502"/>
        <end position="511"/>
    </location>
</feature>
<dbReference type="InterPro" id="IPR029000">
    <property type="entry name" value="Cyclophilin-like_dom_sf"/>
</dbReference>
<accession>A0ABQ9Y4H7</accession>
<dbReference type="InterPro" id="IPR035542">
    <property type="entry name" value="CRIP"/>
</dbReference>
<evidence type="ECO:0000256" key="4">
    <source>
        <dbReference type="ARBA" id="ARBA00022884"/>
    </source>
</evidence>
<dbReference type="InterPro" id="IPR000504">
    <property type="entry name" value="RRM_dom"/>
</dbReference>
<feature type="compositionally biased region" description="Low complexity" evidence="9">
    <location>
        <begin position="860"/>
        <end position="874"/>
    </location>
</feature>
<sequence>MPLSIFVTEDGAWKSNAVPAIVPSSPQLTNHDEHVFPFFSHESHSSHFPFSFHEPETHRLFTQRLFRNTLFITKSVEQATLPEVHSTLSFSSFELYHALRIFILLTFGPSLCDETQQVIIQSDPASAKIRRDQALFLTDAAAQMNSLLEVEMGTRQASQKMAVESLRRLFNSVYSQSSIEWKDNACSLLIPQNHSYLPIPSPISIPHPSTGSSCLRMFVPSLVSSSAMLRTKKKQDSTLTLSTFFSQTHNQPIPVELYSEYRLLYSIVIKVHSALTLASTLLPPRNFTNHISLVTSTAVVPLSPNSSLLSCIPSSEEFIALYSVATALSNALIDNDPLPTPKEDIIASTWCESALFTLESNDDLIYALLQPSPASSPPAMSPQTRIAKAMDSMVNTLLDLHYVKHSFTREIDTVVGKHGWKLLSLCSDIIDDMHTLVITHPQHHNQILSLISHLVFVLLVSDRKGVFGLDDSDSPHSMQSILTNFLAITLNILHPTADSLNQSDLSLSRPSARTRGTRDTDSISSLSLDSDVSDDRLDVSTADPTALKHEIIVIFRKAADAYQHGEDQDSQTFFSRGFSLLIPYTRDVEQLHSINDHSSIVATTLPIIPALTSSLSVQPTVAHLTQRCIALFRTDQQRKISIRLVEEILAFKESFTHQTSFHPLLQTLFTLLVKDNSFQEAFDILPQFIAEDVQINLETLVSTILQSAESPLAILFSLQLDESTCRDIARILIEEGRKQDLVQDDSQSYFDIAECLFLSHKLYEDAASAPLEEAIRLFAFLTTPPTQTILPANQYHRILQRIVQKLSAATHSLSNIQHTNSSSLPFIRNPLLASTQTPLSVQQLLKKIRSANPSGPLPTRPSRTPTRTISPHPTLSSQHSVFTLSDLEALSALHSSHLLLHSDMPANLHVHASTPSETLNQLIQHNHHTPAANLARHFNLPLSHLINSLSSFSSSHPETLSTLLSLLDSSDESVIVQSLERIAESAQDQLPPPNLFIQGGDPSGTGLGGDSIWGILHGQSSRFFQNEITPHLRHDKVGVVCMANAGPDKNASQFYITLSQSLPSRDGKFTIFGQVTEGLEILEKFNDVLLEQGKPLQNSRIYHTIVLHDPFSDPDGFASLVPVSSPKLKPEKFLNDLPEDFEEIVFHEDQTGELEVEKIAARQARSDAVALEILGDLPSADITPDENTLFICKLNSATEESGLIAIFNQFGRVKECSISRNPLTGQSRQFGFIKFSSVEEAENAYTHSFGLIIDDRHVRLDYSQSTSAHRSRAPQRSGEHVRIQETLHQLTTRQRQEKMKVHRQAEREIERKQRRNERERREEERKHATFALKKNVSGTTGTEGYSYVYADTPRERPSEQQAHGSSHRHSPSRRRHASRSPSPRRHSRSHRRRSWSRSPSPRRSSHRRH</sequence>
<feature type="region of interest" description="Disordered" evidence="9">
    <location>
        <begin position="502"/>
        <end position="530"/>
    </location>
</feature>
<keyword evidence="13" id="KW-1185">Reference proteome</keyword>
<feature type="region of interest" description="Disordered" evidence="9">
    <location>
        <begin position="1263"/>
        <end position="1409"/>
    </location>
</feature>
<dbReference type="Pfam" id="PF00076">
    <property type="entry name" value="RRM_1"/>
    <property type="match status" value="1"/>
</dbReference>
<evidence type="ECO:0000256" key="7">
    <source>
        <dbReference type="ARBA" id="ARBA00023242"/>
    </source>
</evidence>
<evidence type="ECO:0000256" key="3">
    <source>
        <dbReference type="ARBA" id="ARBA00013194"/>
    </source>
</evidence>
<evidence type="ECO:0000256" key="1">
    <source>
        <dbReference type="ARBA" id="ARBA00000971"/>
    </source>
</evidence>
<dbReference type="PANTHER" id="PTHR45843">
    <property type="entry name" value="PEPTIDYL-PROLYL CIS-TRANS ISOMERASE-LIKE 4"/>
    <property type="match status" value="1"/>
</dbReference>
<comment type="caution">
    <text evidence="12">The sequence shown here is derived from an EMBL/GenBank/DDBJ whole genome shotgun (WGS) entry which is preliminary data.</text>
</comment>
<keyword evidence="6 12" id="KW-0413">Isomerase</keyword>
<dbReference type="Gene3D" id="2.40.100.10">
    <property type="entry name" value="Cyclophilin-like"/>
    <property type="match status" value="1"/>
</dbReference>
<dbReference type="InterPro" id="IPR035979">
    <property type="entry name" value="RBD_domain_sf"/>
</dbReference>
<protein>
    <recommendedName>
        <fullName evidence="3">peptidylprolyl isomerase</fullName>
        <ecNumber evidence="3">5.2.1.8</ecNumber>
    </recommendedName>
</protein>
<proteinExistence type="predicted"/>
<evidence type="ECO:0000259" key="10">
    <source>
        <dbReference type="PROSITE" id="PS50072"/>
    </source>
</evidence>
<reference evidence="12 13" key="1">
    <citation type="journal article" date="2022" name="bioRxiv">
        <title>Genomics of Preaxostyla Flagellates Illuminates Evolutionary Transitions and the Path Towards Mitochondrial Loss.</title>
        <authorList>
            <person name="Novak L.V.F."/>
            <person name="Treitli S.C."/>
            <person name="Pyrih J."/>
            <person name="Halakuc P."/>
            <person name="Pipaliya S.V."/>
            <person name="Vacek V."/>
            <person name="Brzon O."/>
            <person name="Soukal P."/>
            <person name="Eme L."/>
            <person name="Dacks J.B."/>
            <person name="Karnkowska A."/>
            <person name="Elias M."/>
            <person name="Hampl V."/>
        </authorList>
    </citation>
    <scope>NUCLEOTIDE SEQUENCE [LARGE SCALE GENOMIC DNA]</scope>
    <source>
        <strain evidence="12">NAU3</strain>
        <tissue evidence="12">Gut</tissue>
    </source>
</reference>
<feature type="compositionally biased region" description="Basic residues" evidence="9">
    <location>
        <begin position="1365"/>
        <end position="1395"/>
    </location>
</feature>
<feature type="domain" description="PPIase cyclophilin-type" evidence="10">
    <location>
        <begin position="952"/>
        <end position="1106"/>
    </location>
</feature>
<feature type="region of interest" description="Disordered" evidence="9">
    <location>
        <begin position="850"/>
        <end position="875"/>
    </location>
</feature>
<evidence type="ECO:0000313" key="12">
    <source>
        <dbReference type="EMBL" id="KAK2958653.1"/>
    </source>
</evidence>
<evidence type="ECO:0000256" key="5">
    <source>
        <dbReference type="ARBA" id="ARBA00023110"/>
    </source>
</evidence>
<evidence type="ECO:0000256" key="8">
    <source>
        <dbReference type="PROSITE-ProRule" id="PRU00176"/>
    </source>
</evidence>
<evidence type="ECO:0000313" key="13">
    <source>
        <dbReference type="Proteomes" id="UP001281761"/>
    </source>
</evidence>
<dbReference type="EC" id="5.2.1.8" evidence="3"/>
<dbReference type="PANTHER" id="PTHR45843:SF1">
    <property type="entry name" value="PEPTIDYL-PROLYL CIS-TRANS ISOMERASE-LIKE 4"/>
    <property type="match status" value="1"/>
</dbReference>
<dbReference type="EMBL" id="JARBJD010000036">
    <property type="protein sequence ID" value="KAK2958653.1"/>
    <property type="molecule type" value="Genomic_DNA"/>
</dbReference>
<dbReference type="PROSITE" id="PS50072">
    <property type="entry name" value="CSA_PPIASE_2"/>
    <property type="match status" value="1"/>
</dbReference>
<dbReference type="SUPFAM" id="SSF50891">
    <property type="entry name" value="Cyclophilin-like"/>
    <property type="match status" value="1"/>
</dbReference>
<gene>
    <name evidence="12" type="ORF">BLNAU_6422</name>
</gene>
<comment type="subcellular location">
    <subcellularLocation>
        <location evidence="2">Nucleus</location>
    </subcellularLocation>
</comment>
<feature type="compositionally biased region" description="Basic and acidic residues" evidence="9">
    <location>
        <begin position="1294"/>
        <end position="1327"/>
    </location>
</feature>
<dbReference type="PRINTS" id="PR00153">
    <property type="entry name" value="CSAPPISMRASE"/>
</dbReference>
<keyword evidence="7" id="KW-0539">Nucleus</keyword>
<evidence type="ECO:0000256" key="2">
    <source>
        <dbReference type="ARBA" id="ARBA00004123"/>
    </source>
</evidence>
<dbReference type="InterPro" id="IPR002130">
    <property type="entry name" value="Cyclophilin-type_PPIase_dom"/>
</dbReference>
<dbReference type="SMART" id="SM00360">
    <property type="entry name" value="RRM"/>
    <property type="match status" value="1"/>
</dbReference>
<dbReference type="InterPro" id="IPR012677">
    <property type="entry name" value="Nucleotide-bd_a/b_plait_sf"/>
</dbReference>
<evidence type="ECO:0000256" key="9">
    <source>
        <dbReference type="SAM" id="MobiDB-lite"/>
    </source>
</evidence>
<dbReference type="SUPFAM" id="SSF54928">
    <property type="entry name" value="RNA-binding domain, RBD"/>
    <property type="match status" value="1"/>
</dbReference>
<dbReference type="Proteomes" id="UP001281761">
    <property type="component" value="Unassembled WGS sequence"/>
</dbReference>
<feature type="domain" description="RRM" evidence="11">
    <location>
        <begin position="1187"/>
        <end position="1265"/>
    </location>
</feature>
<keyword evidence="4 8" id="KW-0694">RNA-binding</keyword>